<dbReference type="PROSITE" id="PS50103">
    <property type="entry name" value="ZF_C3H1"/>
    <property type="match status" value="1"/>
</dbReference>
<name>A0A1I7WVD2_HETBA</name>
<dbReference type="GO" id="GO:0005739">
    <property type="term" value="C:mitochondrion"/>
    <property type="evidence" value="ECO:0007669"/>
    <property type="project" value="TreeGrafter"/>
</dbReference>
<organism evidence="5 6">
    <name type="scientific">Heterorhabditis bacteriophora</name>
    <name type="common">Entomopathogenic nematode worm</name>
    <dbReference type="NCBI Taxonomy" id="37862"/>
    <lineage>
        <taxon>Eukaryota</taxon>
        <taxon>Metazoa</taxon>
        <taxon>Ecdysozoa</taxon>
        <taxon>Nematoda</taxon>
        <taxon>Chromadorea</taxon>
        <taxon>Rhabditida</taxon>
        <taxon>Rhabditina</taxon>
        <taxon>Rhabditomorpha</taxon>
        <taxon>Strongyloidea</taxon>
        <taxon>Heterorhabditidae</taxon>
        <taxon>Heterorhabditis</taxon>
    </lineage>
</organism>
<dbReference type="Proteomes" id="UP000095283">
    <property type="component" value="Unplaced"/>
</dbReference>
<evidence type="ECO:0000259" key="4">
    <source>
        <dbReference type="PROSITE" id="PS50103"/>
    </source>
</evidence>
<dbReference type="Pfam" id="PF11977">
    <property type="entry name" value="RNase_Zc3h12a"/>
    <property type="match status" value="1"/>
</dbReference>
<dbReference type="NCBIfam" id="NF040713">
    <property type="entry name" value="ZapE"/>
    <property type="match status" value="1"/>
</dbReference>
<keyword evidence="1" id="KW-0547">Nucleotide-binding</keyword>
<dbReference type="GO" id="GO:0005524">
    <property type="term" value="F:ATP binding"/>
    <property type="evidence" value="ECO:0007669"/>
    <property type="project" value="UniProtKB-KW"/>
</dbReference>
<dbReference type="GO" id="GO:0016887">
    <property type="term" value="F:ATP hydrolysis activity"/>
    <property type="evidence" value="ECO:0007669"/>
    <property type="project" value="InterPro"/>
</dbReference>
<dbReference type="Pfam" id="PF03969">
    <property type="entry name" value="AFG1_ATPase"/>
    <property type="match status" value="1"/>
</dbReference>
<evidence type="ECO:0000313" key="5">
    <source>
        <dbReference type="Proteomes" id="UP000095283"/>
    </source>
</evidence>
<feature type="domain" description="C3H1-type" evidence="4">
    <location>
        <begin position="668"/>
        <end position="693"/>
    </location>
</feature>
<dbReference type="WBParaSite" id="Hba_09164">
    <property type="protein sequence ID" value="Hba_09164"/>
    <property type="gene ID" value="Hba_09164"/>
</dbReference>
<keyword evidence="3" id="KW-0863">Zinc-finger</keyword>
<keyword evidence="5" id="KW-1185">Reference proteome</keyword>
<dbReference type="InterPro" id="IPR005654">
    <property type="entry name" value="ATPase_AFG1-like"/>
</dbReference>
<dbReference type="InterPro" id="IPR000571">
    <property type="entry name" value="Znf_CCCH"/>
</dbReference>
<dbReference type="Pfam" id="PF18039">
    <property type="entry name" value="UBA_6"/>
    <property type="match status" value="1"/>
</dbReference>
<dbReference type="PANTHER" id="PTHR12169:SF6">
    <property type="entry name" value="AFG1-LIKE ATPASE"/>
    <property type="match status" value="1"/>
</dbReference>
<dbReference type="PANTHER" id="PTHR12169">
    <property type="entry name" value="ATPASE N2B"/>
    <property type="match status" value="1"/>
</dbReference>
<proteinExistence type="predicted"/>
<dbReference type="InterPro" id="IPR021869">
    <property type="entry name" value="RNase_Zc3h12_NYN"/>
</dbReference>
<protein>
    <submittedName>
        <fullName evidence="6">C3H1-type domain-containing protein</fullName>
    </submittedName>
</protein>
<accession>A0A1I7WVD2</accession>
<keyword evidence="3" id="KW-0479">Metal-binding</keyword>
<reference evidence="6" key="1">
    <citation type="submission" date="2016-11" db="UniProtKB">
        <authorList>
            <consortium name="WormBaseParasite"/>
        </authorList>
    </citation>
    <scope>IDENTIFICATION</scope>
</reference>
<dbReference type="FunFam" id="3.40.50.11980:FF:000001">
    <property type="entry name" value="ZC3H12A isoform 1"/>
    <property type="match status" value="1"/>
</dbReference>
<dbReference type="AlphaFoldDB" id="A0A1I7WVD2"/>
<keyword evidence="2" id="KW-0067">ATP-binding</keyword>
<keyword evidence="3" id="KW-0862">Zinc</keyword>
<feature type="zinc finger region" description="C3H1-type" evidence="3">
    <location>
        <begin position="668"/>
        <end position="693"/>
    </location>
</feature>
<dbReference type="Gene3D" id="3.40.50.11980">
    <property type="match status" value="1"/>
</dbReference>
<sequence>MLMDMFFDCCPFEKKERVHFNSFMQDVHKRKFRTTINLLLYFKRFVFEVTDIADAMILKRFFSLLFAEGLIVVATSNRPPRDLYKNGLQRHQFVPFIDILECEALSLDSGMDYRRVGSKNSDVYFVLGECNAMEACDRIFKQLIAHETDTVRSKTLNILGRNVEVRKCCGGVADIDFNDVCVQARGAADYLVLARVFHTIVIRNVPILSRSRLSEARRFITMVDTFYDQKVRLVLSAEASVDRLFQLKSEKGQQLELSDTQRILMDDLVINNGMVGFFESFRANVFSGDEEIFAYERTVSRLYEMRTESYWSALAKINLKKIINYTQVASLCSDFVVCYYSFMISSDNDFQLGCQIRVITLPIKDFTEIFANPISSYLRVSRGTPVRVDPTLHCEIDSCYSSCSEESHPSLSRESSDALSSDLSLSGLKLDEPLEAATPVAVAPPDLVEFARNLGYSEEKLAVVLHRVGTDAGQDRILSELVQLGRSDATSRAHREPVIPPLPALRSIVIDGSNIAMTHGRKEVFSCVGIRDCVRFFTERGHQDVLVFIPQFRREAARADCPITDQHVLDELDLQGRIVWTPSRRINGRRIVCHDDKYILKTADEKDAVVVSNDEYRDLVRENPHYRRVVENRLLMYSFVDGRFMPPDDPLGRHGPRLDQFLSKNISGQGAQLCPYARKCTYGSKCKYFHPERPNGVHVGITDRLMKEKNQKRSLTARPSMQYEALKNAHHPAVARTQSLNAHLEAHIVNQENTPLTPPRHLNLPSTLSPWHSTVSRNQSVPLPTRILNSKSRVGSATDMGHLFTPSTAVWGHSELSVGPLTTECSADSDTVRARLQYHLCQLFPEAVVVSVMSAHPNETNSQVLCERILAMRRTFQN</sequence>
<evidence type="ECO:0000256" key="2">
    <source>
        <dbReference type="ARBA" id="ARBA00022840"/>
    </source>
</evidence>
<evidence type="ECO:0000313" key="6">
    <source>
        <dbReference type="WBParaSite" id="Hba_09164"/>
    </source>
</evidence>
<evidence type="ECO:0000256" key="1">
    <source>
        <dbReference type="ARBA" id="ARBA00022741"/>
    </source>
</evidence>
<dbReference type="InterPro" id="IPR040546">
    <property type="entry name" value="Rege-1_UBA-like"/>
</dbReference>
<evidence type="ECO:0000256" key="3">
    <source>
        <dbReference type="PROSITE-ProRule" id="PRU00723"/>
    </source>
</evidence>
<dbReference type="GO" id="GO:0008270">
    <property type="term" value="F:zinc ion binding"/>
    <property type="evidence" value="ECO:0007669"/>
    <property type="project" value="UniProtKB-KW"/>
</dbReference>